<dbReference type="PANTHER" id="PTHR11644">
    <property type="entry name" value="CYTIDINE DEAMINASE"/>
    <property type="match status" value="1"/>
</dbReference>
<comment type="caution">
    <text evidence="17">The sequence shown here is derived from an EMBL/GenBank/DDBJ whole genome shotgun (WGS) entry which is preliminary data.</text>
</comment>
<evidence type="ECO:0000256" key="7">
    <source>
        <dbReference type="ARBA" id="ARBA00022801"/>
    </source>
</evidence>
<sequence>MRKINLEISVEIFDWDELPDTDKMIMRSAQEALQGAYAPYSNFHVGAAVLLEDGTIIKGSNQENAAYPSGLCAERTAIFATGANYPGQIITAIAVTAKPASSPTFVSVSPCGACRQALLEYEYKQQKSIRMLLQGADNTVCVLQSIDSLLPIKFTQDNLG</sequence>
<dbReference type="Pfam" id="PF00383">
    <property type="entry name" value="dCMP_cyt_deam_1"/>
    <property type="match status" value="1"/>
</dbReference>
<evidence type="ECO:0000256" key="3">
    <source>
        <dbReference type="ARBA" id="ARBA00006576"/>
    </source>
</evidence>
<dbReference type="InterPro" id="IPR006262">
    <property type="entry name" value="Cyt_deam_tetra"/>
</dbReference>
<comment type="function">
    <text evidence="2 15">This enzyme scavenges exogenous and endogenous cytidine and 2'-deoxycytidine for UMP synthesis.</text>
</comment>
<feature type="active site" description="Proton donor" evidence="12">
    <location>
        <position position="74"/>
    </location>
</feature>
<keyword evidence="6 14" id="KW-0479">Metal-binding</keyword>
<dbReference type="PROSITE" id="PS51747">
    <property type="entry name" value="CYT_DCMP_DEAMINASES_2"/>
    <property type="match status" value="1"/>
</dbReference>
<dbReference type="NCBIfam" id="NF004064">
    <property type="entry name" value="PRK05578.1"/>
    <property type="match status" value="1"/>
</dbReference>
<dbReference type="PANTHER" id="PTHR11644:SF2">
    <property type="entry name" value="CYTIDINE DEAMINASE"/>
    <property type="match status" value="1"/>
</dbReference>
<dbReference type="SUPFAM" id="SSF53927">
    <property type="entry name" value="Cytidine deaminase-like"/>
    <property type="match status" value="1"/>
</dbReference>
<dbReference type="InterPro" id="IPR016193">
    <property type="entry name" value="Cytidine_deaminase-like"/>
</dbReference>
<dbReference type="AlphaFoldDB" id="A0AAE3RD29"/>
<dbReference type="PROSITE" id="PS00903">
    <property type="entry name" value="CYT_DCMP_DEAMINASES_1"/>
    <property type="match status" value="1"/>
</dbReference>
<comment type="catalytic activity">
    <reaction evidence="11 15">
        <text>cytidine + H2O + H(+) = uridine + NH4(+)</text>
        <dbReference type="Rhea" id="RHEA:16069"/>
        <dbReference type="ChEBI" id="CHEBI:15377"/>
        <dbReference type="ChEBI" id="CHEBI:15378"/>
        <dbReference type="ChEBI" id="CHEBI:16704"/>
        <dbReference type="ChEBI" id="CHEBI:17562"/>
        <dbReference type="ChEBI" id="CHEBI:28938"/>
        <dbReference type="EC" id="3.5.4.5"/>
    </reaction>
</comment>
<comment type="cofactor">
    <cofactor evidence="1 14 15">
        <name>Zn(2+)</name>
        <dbReference type="ChEBI" id="CHEBI:29105"/>
    </cofactor>
</comment>
<reference evidence="17" key="1">
    <citation type="submission" date="2023-05" db="EMBL/GenBank/DDBJ databases">
        <authorList>
            <person name="Zhang X."/>
        </authorList>
    </citation>
    <scope>NUCLEOTIDE SEQUENCE</scope>
    <source>
        <strain evidence="17">BD1B2-1</strain>
    </source>
</reference>
<feature type="domain" description="CMP/dCMP-type deaminase" evidence="16">
    <location>
        <begin position="20"/>
        <end position="157"/>
    </location>
</feature>
<dbReference type="GO" id="GO:0072527">
    <property type="term" value="P:pyrimidine-containing compound metabolic process"/>
    <property type="evidence" value="ECO:0007669"/>
    <property type="project" value="UniProtKB-ARBA"/>
</dbReference>
<evidence type="ECO:0000256" key="8">
    <source>
        <dbReference type="ARBA" id="ARBA00022833"/>
    </source>
</evidence>
<dbReference type="GO" id="GO:0004126">
    <property type="term" value="F:cytidine deaminase activity"/>
    <property type="evidence" value="ECO:0007669"/>
    <property type="project" value="UniProtKB-UniRule"/>
</dbReference>
<dbReference type="EC" id="3.5.4.5" evidence="4 15"/>
<accession>A0AAE3RD29</accession>
<keyword evidence="18" id="KW-1185">Reference proteome</keyword>
<dbReference type="Proteomes" id="UP001232063">
    <property type="component" value="Unassembled WGS sequence"/>
</dbReference>
<evidence type="ECO:0000313" key="17">
    <source>
        <dbReference type="EMBL" id="MDJ1505463.1"/>
    </source>
</evidence>
<evidence type="ECO:0000313" key="18">
    <source>
        <dbReference type="Proteomes" id="UP001232063"/>
    </source>
</evidence>
<evidence type="ECO:0000256" key="13">
    <source>
        <dbReference type="PIRSR" id="PIRSR606262-2"/>
    </source>
</evidence>
<evidence type="ECO:0000256" key="5">
    <source>
        <dbReference type="ARBA" id="ARBA00018266"/>
    </source>
</evidence>
<proteinExistence type="inferred from homology"/>
<evidence type="ECO:0000256" key="14">
    <source>
        <dbReference type="PIRSR" id="PIRSR606262-3"/>
    </source>
</evidence>
<dbReference type="GO" id="GO:0055086">
    <property type="term" value="P:nucleobase-containing small molecule metabolic process"/>
    <property type="evidence" value="ECO:0007669"/>
    <property type="project" value="UniProtKB-ARBA"/>
</dbReference>
<dbReference type="InterPro" id="IPR002125">
    <property type="entry name" value="CMP_dCMP_dom"/>
</dbReference>
<keyword evidence="7 15" id="KW-0378">Hydrolase</keyword>
<dbReference type="RefSeq" id="WP_314517523.1">
    <property type="nucleotide sequence ID" value="NZ_JASJOU010000016.1"/>
</dbReference>
<evidence type="ECO:0000256" key="4">
    <source>
        <dbReference type="ARBA" id="ARBA00012783"/>
    </source>
</evidence>
<dbReference type="InterPro" id="IPR016192">
    <property type="entry name" value="APOBEC/CMP_deaminase_Zn-bd"/>
</dbReference>
<dbReference type="InterPro" id="IPR050202">
    <property type="entry name" value="Cyt/Deoxycyt_deaminase"/>
</dbReference>
<dbReference type="GO" id="GO:0008270">
    <property type="term" value="F:zinc ion binding"/>
    <property type="evidence" value="ECO:0007669"/>
    <property type="project" value="UniProtKB-UniRule"/>
</dbReference>
<dbReference type="GO" id="GO:0005829">
    <property type="term" value="C:cytosol"/>
    <property type="evidence" value="ECO:0007669"/>
    <property type="project" value="TreeGrafter"/>
</dbReference>
<name>A0AAE3RD29_9BACT</name>
<comment type="similarity">
    <text evidence="3 15">Belongs to the cytidine and deoxycytidylate deaminase family.</text>
</comment>
<evidence type="ECO:0000256" key="6">
    <source>
        <dbReference type="ARBA" id="ARBA00022723"/>
    </source>
</evidence>
<evidence type="ECO:0000256" key="12">
    <source>
        <dbReference type="PIRSR" id="PIRSR606262-1"/>
    </source>
</evidence>
<evidence type="ECO:0000256" key="15">
    <source>
        <dbReference type="RuleBase" id="RU364006"/>
    </source>
</evidence>
<dbReference type="NCBIfam" id="TIGR01354">
    <property type="entry name" value="cyt_deam_tetra"/>
    <property type="match status" value="1"/>
</dbReference>
<gene>
    <name evidence="17" type="primary">cdd</name>
    <name evidence="17" type="ORF">QNI22_32705</name>
</gene>
<evidence type="ECO:0000256" key="10">
    <source>
        <dbReference type="ARBA" id="ARBA00049252"/>
    </source>
</evidence>
<feature type="binding site" evidence="14">
    <location>
        <position position="72"/>
    </location>
    <ligand>
        <name>Zn(2+)</name>
        <dbReference type="ChEBI" id="CHEBI:29105"/>
        <note>catalytic</note>
    </ligand>
</feature>
<comment type="catalytic activity">
    <reaction evidence="10 15">
        <text>2'-deoxycytidine + H2O + H(+) = 2'-deoxyuridine + NH4(+)</text>
        <dbReference type="Rhea" id="RHEA:13433"/>
        <dbReference type="ChEBI" id="CHEBI:15377"/>
        <dbReference type="ChEBI" id="CHEBI:15378"/>
        <dbReference type="ChEBI" id="CHEBI:15698"/>
        <dbReference type="ChEBI" id="CHEBI:16450"/>
        <dbReference type="ChEBI" id="CHEBI:28938"/>
        <dbReference type="EC" id="3.5.4.5"/>
    </reaction>
</comment>
<dbReference type="Gene3D" id="3.40.140.10">
    <property type="entry name" value="Cytidine Deaminase, domain 2"/>
    <property type="match status" value="1"/>
</dbReference>
<evidence type="ECO:0000256" key="2">
    <source>
        <dbReference type="ARBA" id="ARBA00003949"/>
    </source>
</evidence>
<feature type="binding site" evidence="13">
    <location>
        <begin position="61"/>
        <end position="67"/>
    </location>
    <ligand>
        <name>substrate</name>
    </ligand>
</feature>
<dbReference type="EMBL" id="JASJOU010000016">
    <property type="protein sequence ID" value="MDJ1505463.1"/>
    <property type="molecule type" value="Genomic_DNA"/>
</dbReference>
<feature type="binding site" evidence="14">
    <location>
        <position position="114"/>
    </location>
    <ligand>
        <name>Zn(2+)</name>
        <dbReference type="ChEBI" id="CHEBI:29105"/>
        <note>catalytic</note>
    </ligand>
</feature>
<evidence type="ECO:0000256" key="9">
    <source>
        <dbReference type="ARBA" id="ARBA00032005"/>
    </source>
</evidence>
<evidence type="ECO:0000256" key="1">
    <source>
        <dbReference type="ARBA" id="ARBA00001947"/>
    </source>
</evidence>
<dbReference type="GO" id="GO:0042802">
    <property type="term" value="F:identical protein binding"/>
    <property type="evidence" value="ECO:0007669"/>
    <property type="project" value="UniProtKB-ARBA"/>
</dbReference>
<evidence type="ECO:0000256" key="11">
    <source>
        <dbReference type="ARBA" id="ARBA00049558"/>
    </source>
</evidence>
<keyword evidence="8 14" id="KW-0862">Zinc</keyword>
<feature type="binding site" evidence="14">
    <location>
        <position position="111"/>
    </location>
    <ligand>
        <name>Zn(2+)</name>
        <dbReference type="ChEBI" id="CHEBI:29105"/>
        <note>catalytic</note>
    </ligand>
</feature>
<dbReference type="CDD" id="cd01283">
    <property type="entry name" value="cytidine_deaminase"/>
    <property type="match status" value="1"/>
</dbReference>
<organism evidence="17 18">
    <name type="scientific">Xanthocytophaga agilis</name>
    <dbReference type="NCBI Taxonomy" id="3048010"/>
    <lineage>
        <taxon>Bacteria</taxon>
        <taxon>Pseudomonadati</taxon>
        <taxon>Bacteroidota</taxon>
        <taxon>Cytophagia</taxon>
        <taxon>Cytophagales</taxon>
        <taxon>Rhodocytophagaceae</taxon>
        <taxon>Xanthocytophaga</taxon>
    </lineage>
</organism>
<evidence type="ECO:0000259" key="16">
    <source>
        <dbReference type="PROSITE" id="PS51747"/>
    </source>
</evidence>
<protein>
    <recommendedName>
        <fullName evidence="5 15">Cytidine deaminase</fullName>
        <ecNumber evidence="4 15">3.5.4.5</ecNumber>
    </recommendedName>
    <alternativeName>
        <fullName evidence="9 15">Cytidine aminohydrolase</fullName>
    </alternativeName>
</protein>